<evidence type="ECO:0000313" key="3">
    <source>
        <dbReference type="EMBL" id="OEV22173.1"/>
    </source>
</evidence>
<organism evidence="3 4">
    <name type="scientific">Streptomyces nanshensis</name>
    <dbReference type="NCBI Taxonomy" id="518642"/>
    <lineage>
        <taxon>Bacteria</taxon>
        <taxon>Bacillati</taxon>
        <taxon>Actinomycetota</taxon>
        <taxon>Actinomycetes</taxon>
        <taxon>Kitasatosporales</taxon>
        <taxon>Streptomycetaceae</taxon>
        <taxon>Streptomyces</taxon>
    </lineage>
</organism>
<dbReference type="Gene3D" id="1.10.540.10">
    <property type="entry name" value="Acyl-CoA dehydrogenase/oxidase, N-terminal domain"/>
    <property type="match status" value="1"/>
</dbReference>
<accession>A0A1E7M256</accession>
<dbReference type="InterPro" id="IPR046373">
    <property type="entry name" value="Acyl-CoA_Oxase/DH_mid-dom_sf"/>
</dbReference>
<evidence type="ECO:0000313" key="4">
    <source>
        <dbReference type="Proteomes" id="UP000175971"/>
    </source>
</evidence>
<dbReference type="OrthoDB" id="3404950at2"/>
<protein>
    <submittedName>
        <fullName evidence="3">Hydrolase</fullName>
    </submittedName>
</protein>
<dbReference type="Gene3D" id="2.40.110.10">
    <property type="entry name" value="Butyryl-CoA Dehydrogenase, subunit A, domain 2"/>
    <property type="match status" value="1"/>
</dbReference>
<dbReference type="InterPro" id="IPR036250">
    <property type="entry name" value="AcylCo_DH-like_C"/>
</dbReference>
<feature type="domain" description="Acyl-CoA dehydrogenase C-terminal" evidence="2">
    <location>
        <begin position="234"/>
        <end position="362"/>
    </location>
</feature>
<reference evidence="3 4" key="1">
    <citation type="journal article" date="2016" name="Front. Microbiol.">
        <title>Comparative Genomics Analysis of Streptomyces Species Reveals Their Adaptation to the Marine Environment and Their Diversity at the Genomic Level.</title>
        <authorList>
            <person name="Tian X."/>
            <person name="Zhang Z."/>
            <person name="Yang T."/>
            <person name="Chen M."/>
            <person name="Li J."/>
            <person name="Chen F."/>
            <person name="Yang J."/>
            <person name="Li W."/>
            <person name="Zhang B."/>
            <person name="Zhang Z."/>
            <person name="Wu J."/>
            <person name="Zhang C."/>
            <person name="Long L."/>
            <person name="Xiao J."/>
        </authorList>
    </citation>
    <scope>NUCLEOTIDE SEQUENCE [LARGE SCALE GENOMIC DNA]</scope>
    <source>
        <strain evidence="3 4">SCSIO M10372</strain>
    </source>
</reference>
<sequence length="380" mass="39185">MPVTRPTSLSPDAVREAAEAAAKHAVVSESDRRLPPEVVVPVLAAGFARHFVPARWGGSAGTFRALLPAVATIGESCASAAWFASLAASVGRLAAHLPPEGQAELWQDRPDTPIVGALAASGTAERTPGGWRVSGQWPYVSGVDSSEWALVCARASDGERTEPRFFAVPRSAYGLGDSWFNVGLRGTGSNTLVLDGVTVPDTRSVALAELLAGRAPGAEAPCHRVPMKAANGLTLTAPLLGAARGALRQWSGLARGKLLAPAAAITGSADRTPYELTLARSDGEIDAAALLLDRVAGVLDQGVVDPVLTARNGRDCALAAETLAGAVDRLLRSSGSRGQSDSEPLQRFWRDVHAGAGHSGLQFPPVASALVRATGSLDGP</sequence>
<dbReference type="PANTHER" id="PTHR48083">
    <property type="entry name" value="MEDIUM-CHAIN SPECIFIC ACYL-COA DEHYDROGENASE, MITOCHONDRIAL-RELATED"/>
    <property type="match status" value="1"/>
</dbReference>
<dbReference type="GO" id="GO:0050660">
    <property type="term" value="F:flavin adenine dinucleotide binding"/>
    <property type="evidence" value="ECO:0007669"/>
    <property type="project" value="InterPro"/>
</dbReference>
<keyword evidence="4" id="KW-1185">Reference proteome</keyword>
<proteinExistence type="predicted"/>
<dbReference type="GO" id="GO:0003995">
    <property type="term" value="F:acyl-CoA dehydrogenase activity"/>
    <property type="evidence" value="ECO:0007669"/>
    <property type="project" value="TreeGrafter"/>
</dbReference>
<evidence type="ECO:0000256" key="1">
    <source>
        <dbReference type="ARBA" id="ARBA00023002"/>
    </source>
</evidence>
<dbReference type="GO" id="GO:0016712">
    <property type="term" value="F:oxidoreductase activity, acting on paired donors, with incorporation or reduction of molecular oxygen, reduced flavin or flavoprotein as one donor, and incorporation of one atom of oxygen"/>
    <property type="evidence" value="ECO:0007669"/>
    <property type="project" value="TreeGrafter"/>
</dbReference>
<dbReference type="GO" id="GO:0016787">
    <property type="term" value="F:hydrolase activity"/>
    <property type="evidence" value="ECO:0007669"/>
    <property type="project" value="UniProtKB-KW"/>
</dbReference>
<dbReference type="RefSeq" id="WP_070199881.1">
    <property type="nucleotide sequence ID" value="NZ_LJGZ01000005.1"/>
</dbReference>
<dbReference type="SUPFAM" id="SSF56645">
    <property type="entry name" value="Acyl-CoA dehydrogenase NM domain-like"/>
    <property type="match status" value="1"/>
</dbReference>
<dbReference type="PIRSF" id="PIRSF016578">
    <property type="entry name" value="HsaA"/>
    <property type="match status" value="1"/>
</dbReference>
<dbReference type="GO" id="GO:0033539">
    <property type="term" value="P:fatty acid beta-oxidation using acyl-CoA dehydrogenase"/>
    <property type="evidence" value="ECO:0007669"/>
    <property type="project" value="TreeGrafter"/>
</dbReference>
<dbReference type="Proteomes" id="UP000175971">
    <property type="component" value="Unassembled WGS sequence"/>
</dbReference>
<dbReference type="InterPro" id="IPR050741">
    <property type="entry name" value="Acyl-CoA_dehydrogenase"/>
</dbReference>
<dbReference type="Pfam" id="PF08028">
    <property type="entry name" value="Acyl-CoA_dh_2"/>
    <property type="match status" value="1"/>
</dbReference>
<dbReference type="AlphaFoldDB" id="A0A1E7M256"/>
<dbReference type="Gene3D" id="1.20.140.10">
    <property type="entry name" value="Butyryl-CoA Dehydrogenase, subunit A, domain 3"/>
    <property type="match status" value="1"/>
</dbReference>
<dbReference type="SUPFAM" id="SSF47203">
    <property type="entry name" value="Acyl-CoA dehydrogenase C-terminal domain-like"/>
    <property type="match status" value="1"/>
</dbReference>
<dbReference type="InterPro" id="IPR013107">
    <property type="entry name" value="Acyl-CoA_DH_C"/>
</dbReference>
<dbReference type="PANTHER" id="PTHR48083:SF19">
    <property type="entry name" value="FLAVIN-DEPENDENT MONOOXYGENASE, OXYGENASE SUBUNIT HSAA"/>
    <property type="match status" value="1"/>
</dbReference>
<keyword evidence="3" id="KW-0378">Hydrolase</keyword>
<evidence type="ECO:0000259" key="2">
    <source>
        <dbReference type="Pfam" id="PF08028"/>
    </source>
</evidence>
<dbReference type="InterPro" id="IPR009100">
    <property type="entry name" value="AcylCoA_DH/oxidase_NM_dom_sf"/>
</dbReference>
<dbReference type="EMBL" id="LJGZ01000005">
    <property type="protein sequence ID" value="OEV22173.1"/>
    <property type="molecule type" value="Genomic_DNA"/>
</dbReference>
<dbReference type="PATRIC" id="fig|518642.7.peg.6364"/>
<comment type="caution">
    <text evidence="3">The sequence shown here is derived from an EMBL/GenBank/DDBJ whole genome shotgun (WGS) entry which is preliminary data.</text>
</comment>
<dbReference type="InterPro" id="IPR037069">
    <property type="entry name" value="AcylCoA_DH/ox_N_sf"/>
</dbReference>
<name>A0A1E7M256_9ACTN</name>
<keyword evidence="1" id="KW-0560">Oxidoreductase</keyword>
<gene>
    <name evidence="3" type="ORF">AN221_04595</name>
</gene>
<dbReference type="GO" id="GO:0005737">
    <property type="term" value="C:cytoplasm"/>
    <property type="evidence" value="ECO:0007669"/>
    <property type="project" value="TreeGrafter"/>
</dbReference>